<organism evidence="2 3">
    <name type="scientific">Rhodocytophaga aerolata</name>
    <dbReference type="NCBI Taxonomy" id="455078"/>
    <lineage>
        <taxon>Bacteria</taxon>
        <taxon>Pseudomonadati</taxon>
        <taxon>Bacteroidota</taxon>
        <taxon>Cytophagia</taxon>
        <taxon>Cytophagales</taxon>
        <taxon>Rhodocytophagaceae</taxon>
        <taxon>Rhodocytophaga</taxon>
    </lineage>
</organism>
<dbReference type="Proteomes" id="UP001168528">
    <property type="component" value="Unassembled WGS sequence"/>
</dbReference>
<keyword evidence="3" id="KW-1185">Reference proteome</keyword>
<accession>A0ABT8RFX4</accession>
<feature type="domain" description="DUF5672" evidence="1">
    <location>
        <begin position="79"/>
        <end position="263"/>
    </location>
</feature>
<evidence type="ECO:0000313" key="3">
    <source>
        <dbReference type="Proteomes" id="UP001168528"/>
    </source>
</evidence>
<sequence>MLQLNFNTLKAIAQLVVSPPRHLVTVVIPIYKPEPTPLELISLTQSVTVLKKYPITVIIPDSLNVSWYQNFFNERALHVQIEKFADWYFANINGYNRLLLSTLFFKRFKQYKYMLICQLDAFIFKDELTYWCNQRYDYIGAIWMDKHIFNPAELDNEIKKEITQSGNIYEICLRKLYRYPLKRVGNGGLSLRNIQTALAILYLCRQYVKQWKYYEDLFWSIAVPNYFPFYKVAEENKAMAFSIETQPHACYNLLNHQLPFGCHAWEKYEPDFWQRIIKYKS</sequence>
<evidence type="ECO:0000313" key="2">
    <source>
        <dbReference type="EMBL" id="MDO1451011.1"/>
    </source>
</evidence>
<dbReference type="EMBL" id="JAUKPO010000040">
    <property type="protein sequence ID" value="MDO1451011.1"/>
    <property type="molecule type" value="Genomic_DNA"/>
</dbReference>
<reference evidence="2" key="1">
    <citation type="submission" date="2023-07" db="EMBL/GenBank/DDBJ databases">
        <title>The genome sequence of Rhodocytophaga aerolata KACC 12507.</title>
        <authorList>
            <person name="Zhang X."/>
        </authorList>
    </citation>
    <scope>NUCLEOTIDE SEQUENCE</scope>
    <source>
        <strain evidence="2">KACC 12507</strain>
    </source>
</reference>
<proteinExistence type="predicted"/>
<evidence type="ECO:0000259" key="1">
    <source>
        <dbReference type="Pfam" id="PF18922"/>
    </source>
</evidence>
<gene>
    <name evidence="2" type="ORF">Q0590_32350</name>
</gene>
<comment type="caution">
    <text evidence="2">The sequence shown here is derived from an EMBL/GenBank/DDBJ whole genome shotgun (WGS) entry which is preliminary data.</text>
</comment>
<dbReference type="InterPro" id="IPR043729">
    <property type="entry name" value="DUF5672"/>
</dbReference>
<dbReference type="RefSeq" id="WP_302041811.1">
    <property type="nucleotide sequence ID" value="NZ_JAUKPO010000040.1"/>
</dbReference>
<protein>
    <submittedName>
        <fullName evidence="2">DUF5672 family protein</fullName>
    </submittedName>
</protein>
<name>A0ABT8RFX4_9BACT</name>
<dbReference type="Pfam" id="PF18922">
    <property type="entry name" value="DUF5672"/>
    <property type="match status" value="1"/>
</dbReference>